<sequence>MMTFGLRLSVVMVVGSLKCCCCCCCCFGEVYGPTDRSSHVLVLVAPCWFDVVWVRGKEGTVPGHSAQRIYWPHSLLPAAKPNLVVFMGSLEYAGAYKVCLLSEKRSIAIFDRLTDEVRTAR</sequence>
<name>A0A2M4DB56_ANODA</name>
<dbReference type="AlphaFoldDB" id="A0A2M4DB56"/>
<organism evidence="2">
    <name type="scientific">Anopheles darlingi</name>
    <name type="common">Mosquito</name>
    <dbReference type="NCBI Taxonomy" id="43151"/>
    <lineage>
        <taxon>Eukaryota</taxon>
        <taxon>Metazoa</taxon>
        <taxon>Ecdysozoa</taxon>
        <taxon>Arthropoda</taxon>
        <taxon>Hexapoda</taxon>
        <taxon>Insecta</taxon>
        <taxon>Pterygota</taxon>
        <taxon>Neoptera</taxon>
        <taxon>Endopterygota</taxon>
        <taxon>Diptera</taxon>
        <taxon>Nematocera</taxon>
        <taxon>Culicoidea</taxon>
        <taxon>Culicidae</taxon>
        <taxon>Anophelinae</taxon>
        <taxon>Anopheles</taxon>
    </lineage>
</organism>
<feature type="signal peptide" evidence="1">
    <location>
        <begin position="1"/>
        <end position="16"/>
    </location>
</feature>
<protein>
    <submittedName>
        <fullName evidence="2">Putative secreted protein</fullName>
    </submittedName>
</protein>
<reference evidence="2" key="1">
    <citation type="submission" date="2018-01" db="EMBL/GenBank/DDBJ databases">
        <title>An insight into the sialome of Amazonian anophelines.</title>
        <authorList>
            <person name="Ribeiro J.M."/>
            <person name="Scarpassa V."/>
            <person name="Calvo E."/>
        </authorList>
    </citation>
    <scope>NUCLEOTIDE SEQUENCE</scope>
</reference>
<proteinExistence type="predicted"/>
<dbReference type="EMBL" id="GGFL01010140">
    <property type="protein sequence ID" value="MBW74318.1"/>
    <property type="molecule type" value="Transcribed_RNA"/>
</dbReference>
<feature type="chain" id="PRO_5014902050" evidence="1">
    <location>
        <begin position="17"/>
        <end position="121"/>
    </location>
</feature>
<keyword evidence="1" id="KW-0732">Signal</keyword>
<evidence type="ECO:0000313" key="2">
    <source>
        <dbReference type="EMBL" id="MBW74318.1"/>
    </source>
</evidence>
<accession>A0A2M4DB56</accession>
<evidence type="ECO:0000256" key="1">
    <source>
        <dbReference type="SAM" id="SignalP"/>
    </source>
</evidence>